<reference evidence="2" key="1">
    <citation type="submission" date="2023-08" db="EMBL/GenBank/DDBJ databases">
        <title>A de novo genome assembly of Solanum verrucosum Schlechtendal, a Mexican diploid species geographically isolated from the other diploid A-genome species in potato relatives.</title>
        <authorList>
            <person name="Hosaka K."/>
        </authorList>
    </citation>
    <scope>NUCLEOTIDE SEQUENCE</scope>
    <source>
        <tissue evidence="2">Young leaves</tissue>
    </source>
</reference>
<organism evidence="2 3">
    <name type="scientific">Solanum verrucosum</name>
    <dbReference type="NCBI Taxonomy" id="315347"/>
    <lineage>
        <taxon>Eukaryota</taxon>
        <taxon>Viridiplantae</taxon>
        <taxon>Streptophyta</taxon>
        <taxon>Embryophyta</taxon>
        <taxon>Tracheophyta</taxon>
        <taxon>Spermatophyta</taxon>
        <taxon>Magnoliopsida</taxon>
        <taxon>eudicotyledons</taxon>
        <taxon>Gunneridae</taxon>
        <taxon>Pentapetalae</taxon>
        <taxon>asterids</taxon>
        <taxon>lamiids</taxon>
        <taxon>Solanales</taxon>
        <taxon>Solanaceae</taxon>
        <taxon>Solanoideae</taxon>
        <taxon>Solaneae</taxon>
        <taxon>Solanum</taxon>
    </lineage>
</organism>
<evidence type="ECO:0000313" key="3">
    <source>
        <dbReference type="Proteomes" id="UP001234989"/>
    </source>
</evidence>
<dbReference type="AlphaFoldDB" id="A0AAF0V6G0"/>
<dbReference type="Proteomes" id="UP001234989">
    <property type="component" value="Chromosome 12"/>
</dbReference>
<keyword evidence="3" id="KW-1185">Reference proteome</keyword>
<evidence type="ECO:0000256" key="1">
    <source>
        <dbReference type="SAM" id="MobiDB-lite"/>
    </source>
</evidence>
<sequence>MTVLKIYEIPIYPLSDVAEWVHPEYIMYDGVRPPKFKRPPGRPKKKPRAKTTRELLGLKGKHTSSTCGVAGHNRRSCRNRPQEV</sequence>
<evidence type="ECO:0000313" key="2">
    <source>
        <dbReference type="EMBL" id="WMV58797.1"/>
    </source>
</evidence>
<feature type="region of interest" description="Disordered" evidence="1">
    <location>
        <begin position="61"/>
        <end position="84"/>
    </location>
</feature>
<name>A0AAF0V6G0_SOLVR</name>
<dbReference type="EMBL" id="CP133623">
    <property type="protein sequence ID" value="WMV58797.1"/>
    <property type="molecule type" value="Genomic_DNA"/>
</dbReference>
<accession>A0AAF0V6G0</accession>
<gene>
    <name evidence="2" type="ORF">MTR67_052182</name>
</gene>
<protein>
    <submittedName>
        <fullName evidence="2">Uncharacterized protein</fullName>
    </submittedName>
</protein>
<proteinExistence type="predicted"/>